<dbReference type="Proteomes" id="UP000053246">
    <property type="component" value="Unassembled WGS sequence"/>
</dbReference>
<evidence type="ECO:0000313" key="4">
    <source>
        <dbReference type="Proteomes" id="UP000053246"/>
    </source>
</evidence>
<feature type="compositionally biased region" description="Low complexity" evidence="1">
    <location>
        <begin position="349"/>
        <end position="369"/>
    </location>
</feature>
<keyword evidence="2" id="KW-0812">Transmembrane</keyword>
<dbReference type="EMBL" id="LMWI01000001">
    <property type="protein sequence ID" value="KUJ48089.1"/>
    <property type="molecule type" value="Genomic_DNA"/>
</dbReference>
<organism evidence="3 4">
    <name type="scientific">Micromonospora maris</name>
    <dbReference type="NCBI Taxonomy" id="1003110"/>
    <lineage>
        <taxon>Bacteria</taxon>
        <taxon>Bacillati</taxon>
        <taxon>Actinomycetota</taxon>
        <taxon>Actinomycetes</taxon>
        <taxon>Micromonosporales</taxon>
        <taxon>Micromonosporaceae</taxon>
        <taxon>Micromonospora</taxon>
    </lineage>
</organism>
<feature type="transmembrane region" description="Helical" evidence="2">
    <location>
        <begin position="100"/>
        <end position="120"/>
    </location>
</feature>
<name>A0A9X0I6W9_9ACTN</name>
<gene>
    <name evidence="3" type="ORF">ADL17_03125</name>
</gene>
<feature type="compositionally biased region" description="Polar residues" evidence="1">
    <location>
        <begin position="12"/>
        <end position="28"/>
    </location>
</feature>
<keyword evidence="2" id="KW-0472">Membrane</keyword>
<evidence type="ECO:0000256" key="1">
    <source>
        <dbReference type="SAM" id="MobiDB-lite"/>
    </source>
</evidence>
<sequence length="493" mass="51986">MTAHRSGAPDTAANTSDPLALNPGNSTHAVADGSGRSTSHARPAPATSGGSASTAGPGASEADPHTTPSRRGTTAVTTRDAVDADLAAAVRRTALMRQTFYVLVLLVALVGQVTGSVHTLDIPPLIAIPAVAALELGGVVVMANADVRRRLGEHALASRILSAAIAAAAVTFNWIAHPDHLVGGFYAAMSALGYLVWLMHTGNQRRDRLRATGSLPPTPPAYELFGHWIRHPAITIRARSIAKADGLGLYDSLKAARTAITREHRHQAIATVLRRKIRKAVDPATADIAIHLYDLDEIAKRLTASADYAGLTTLLAADLAPETITTTRHANRRHWRWCRCEKAVVTPTAPAPALTQPPVLAPFTPATPDAADHEPNPSPDPQALPSSNDAASPPTAASFKRPTGAGKADPYEPEESGGASRGDGKTAAPMNTAEAVAFWLRKEPDLAPEILAERVGKSLRSVYRYLPADYPRRPGIARGRTRRTGSGHTGQLS</sequence>
<feature type="compositionally biased region" description="Low complexity" evidence="1">
    <location>
        <begin position="43"/>
        <end position="60"/>
    </location>
</feature>
<proteinExistence type="predicted"/>
<evidence type="ECO:0000256" key="2">
    <source>
        <dbReference type="SAM" id="Phobius"/>
    </source>
</evidence>
<feature type="transmembrane region" description="Helical" evidence="2">
    <location>
        <begin position="126"/>
        <end position="144"/>
    </location>
</feature>
<feature type="region of interest" description="Disordered" evidence="1">
    <location>
        <begin position="1"/>
        <end position="77"/>
    </location>
</feature>
<keyword evidence="2" id="KW-1133">Transmembrane helix</keyword>
<feature type="transmembrane region" description="Helical" evidence="2">
    <location>
        <begin position="181"/>
        <end position="200"/>
    </location>
</feature>
<comment type="caution">
    <text evidence="3">The sequence shown here is derived from an EMBL/GenBank/DDBJ whole genome shotgun (WGS) entry which is preliminary data.</text>
</comment>
<accession>A0A9X0I6W9</accession>
<reference evidence="3 4" key="1">
    <citation type="submission" date="2015-10" db="EMBL/GenBank/DDBJ databases">
        <authorList>
            <person name="Ju K.-S."/>
            <person name="Doroghazi J.R."/>
            <person name="Metcalf W.W."/>
        </authorList>
    </citation>
    <scope>NUCLEOTIDE SEQUENCE [LARGE SCALE GENOMIC DNA]</scope>
    <source>
        <strain evidence="3 4">NRRL B-24793</strain>
    </source>
</reference>
<feature type="transmembrane region" description="Helical" evidence="2">
    <location>
        <begin position="156"/>
        <end position="175"/>
    </location>
</feature>
<protein>
    <submittedName>
        <fullName evidence="3">Uncharacterized protein</fullName>
    </submittedName>
</protein>
<dbReference type="AlphaFoldDB" id="A0A9X0I6W9"/>
<keyword evidence="4" id="KW-1185">Reference proteome</keyword>
<feature type="region of interest" description="Disordered" evidence="1">
    <location>
        <begin position="349"/>
        <end position="427"/>
    </location>
</feature>
<dbReference type="RefSeq" id="WP_013731322.1">
    <property type="nucleotide sequence ID" value="NZ_LMWI01000001.1"/>
</dbReference>
<evidence type="ECO:0000313" key="3">
    <source>
        <dbReference type="EMBL" id="KUJ48089.1"/>
    </source>
</evidence>
<feature type="region of interest" description="Disordered" evidence="1">
    <location>
        <begin position="470"/>
        <end position="493"/>
    </location>
</feature>